<organism evidence="2 3">
    <name type="scientific">Variovorax paradoxus</name>
    <dbReference type="NCBI Taxonomy" id="34073"/>
    <lineage>
        <taxon>Bacteria</taxon>
        <taxon>Pseudomonadati</taxon>
        <taxon>Pseudomonadota</taxon>
        <taxon>Betaproteobacteria</taxon>
        <taxon>Burkholderiales</taxon>
        <taxon>Comamonadaceae</taxon>
        <taxon>Variovorax</taxon>
    </lineage>
</organism>
<dbReference type="Proteomes" id="UP000249135">
    <property type="component" value="Unassembled WGS sequence"/>
</dbReference>
<accession>A0A2W5QKR9</accession>
<dbReference type="AlphaFoldDB" id="A0A2W5QKR9"/>
<dbReference type="EMBL" id="QFPP01000008">
    <property type="protein sequence ID" value="PZQ77872.1"/>
    <property type="molecule type" value="Genomic_DNA"/>
</dbReference>
<evidence type="ECO:0000313" key="3">
    <source>
        <dbReference type="Proteomes" id="UP000249135"/>
    </source>
</evidence>
<gene>
    <name evidence="2" type="ORF">DI563_02205</name>
</gene>
<evidence type="ECO:0000313" key="2">
    <source>
        <dbReference type="EMBL" id="PZQ77872.1"/>
    </source>
</evidence>
<comment type="caution">
    <text evidence="2">The sequence shown here is derived from an EMBL/GenBank/DDBJ whole genome shotgun (WGS) entry which is preliminary data.</text>
</comment>
<reference evidence="2 3" key="1">
    <citation type="submission" date="2017-08" db="EMBL/GenBank/DDBJ databases">
        <title>Infants hospitalized years apart are colonized by the same room-sourced microbial strains.</title>
        <authorList>
            <person name="Brooks B."/>
            <person name="Olm M.R."/>
            <person name="Firek B.A."/>
            <person name="Baker R."/>
            <person name="Thomas B.C."/>
            <person name="Morowitz M.J."/>
            <person name="Banfield J.F."/>
        </authorList>
    </citation>
    <scope>NUCLEOTIDE SEQUENCE [LARGE SCALE GENOMIC DNA]</scope>
    <source>
        <strain evidence="2">S2_005_003_R2_41</strain>
    </source>
</reference>
<proteinExistence type="predicted"/>
<protein>
    <submittedName>
        <fullName evidence="2">Uncharacterized protein</fullName>
    </submittedName>
</protein>
<evidence type="ECO:0000256" key="1">
    <source>
        <dbReference type="SAM" id="MobiDB-lite"/>
    </source>
</evidence>
<sequence>MDSFHIRIRLERDIAEQAMAMANDRGLELGDVIRMMVTKAVLSGDFAIGHDRPSPPPAAETRAFFAYDDSQWAPLKSVLDAELALALLNQFVATHTVEIERLLDLDPPDVVRVEQLTRERDEARHALSTLDPQNAQAIDAIVERYASPQAPTRARTSSDQDDGETA</sequence>
<feature type="region of interest" description="Disordered" evidence="1">
    <location>
        <begin position="144"/>
        <end position="166"/>
    </location>
</feature>
<name>A0A2W5QKR9_VARPD</name>